<feature type="compositionally biased region" description="Polar residues" evidence="15">
    <location>
        <begin position="1006"/>
        <end position="1032"/>
    </location>
</feature>
<dbReference type="PANTHER" id="PTHR43775:SF37">
    <property type="entry name" value="SI:DKEY-61P9.11"/>
    <property type="match status" value="1"/>
</dbReference>
<evidence type="ECO:0000256" key="4">
    <source>
        <dbReference type="ARBA" id="ARBA00005194"/>
    </source>
</evidence>
<dbReference type="SUPFAM" id="SSF53383">
    <property type="entry name" value="PLP-dependent transferases"/>
    <property type="match status" value="1"/>
</dbReference>
<feature type="region of interest" description="C-terminal hotdog fold" evidence="14">
    <location>
        <begin position="3442"/>
        <end position="3591"/>
    </location>
</feature>
<dbReference type="GO" id="GO:0006633">
    <property type="term" value="P:fatty acid biosynthetic process"/>
    <property type="evidence" value="ECO:0007669"/>
    <property type="project" value="UniProtKB-UniPathway"/>
</dbReference>
<dbReference type="UniPathway" id="UPA00094"/>
<dbReference type="GO" id="GO:0016829">
    <property type="term" value="F:lyase activity"/>
    <property type="evidence" value="ECO:0007669"/>
    <property type="project" value="InterPro"/>
</dbReference>
<feature type="compositionally biased region" description="Polar residues" evidence="15">
    <location>
        <begin position="976"/>
        <end position="997"/>
    </location>
</feature>
<dbReference type="InterPro" id="IPR049551">
    <property type="entry name" value="PKS_DH_C"/>
</dbReference>
<dbReference type="InterPro" id="IPR050091">
    <property type="entry name" value="PKS_NRPS_Biosynth_Enz"/>
</dbReference>
<keyword evidence="8" id="KW-0963">Cytoplasm</keyword>
<dbReference type="InterPro" id="IPR015421">
    <property type="entry name" value="PyrdxlP-dep_Trfase_major"/>
</dbReference>
<dbReference type="InterPro" id="IPR009081">
    <property type="entry name" value="PP-bd_ACP"/>
</dbReference>
<comment type="caution">
    <text evidence="19">The sequence shown here is derived from an EMBL/GenBank/DDBJ whole genome shotgun (WGS) entry which is preliminary data.</text>
</comment>
<evidence type="ECO:0000256" key="6">
    <source>
        <dbReference type="ARBA" id="ARBA00011881"/>
    </source>
</evidence>
<feature type="compositionally biased region" description="Polar residues" evidence="15">
    <location>
        <begin position="2602"/>
        <end position="2611"/>
    </location>
</feature>
<dbReference type="SMART" id="SM00826">
    <property type="entry name" value="PKS_DH"/>
    <property type="match status" value="1"/>
</dbReference>
<feature type="region of interest" description="N-terminal hotdog fold" evidence="14">
    <location>
        <begin position="3281"/>
        <end position="3428"/>
    </location>
</feature>
<dbReference type="InterPro" id="IPR036291">
    <property type="entry name" value="NAD(P)-bd_dom_sf"/>
</dbReference>
<feature type="compositionally biased region" description="Low complexity" evidence="15">
    <location>
        <begin position="2591"/>
        <end position="2601"/>
    </location>
</feature>
<organism evidence="19 20">
    <name type="scientific">Aliikangiella coralliicola</name>
    <dbReference type="NCBI Taxonomy" id="2592383"/>
    <lineage>
        <taxon>Bacteria</taxon>
        <taxon>Pseudomonadati</taxon>
        <taxon>Pseudomonadota</taxon>
        <taxon>Gammaproteobacteria</taxon>
        <taxon>Oceanospirillales</taxon>
        <taxon>Pleioneaceae</taxon>
        <taxon>Aliikangiella</taxon>
    </lineage>
</organism>
<feature type="domain" description="PKS/mFAS DH" evidence="18">
    <location>
        <begin position="1669"/>
        <end position="1954"/>
    </location>
</feature>
<evidence type="ECO:0000256" key="5">
    <source>
        <dbReference type="ARBA" id="ARBA00006484"/>
    </source>
</evidence>
<comment type="function">
    <text evidence="13">Involved in production of the polyketide antibiotic thailandamide.</text>
</comment>
<evidence type="ECO:0000256" key="13">
    <source>
        <dbReference type="ARBA" id="ARBA00054155"/>
    </source>
</evidence>
<dbReference type="PROSITE" id="PS52019">
    <property type="entry name" value="PKS_MFAS_DH"/>
    <property type="match status" value="2"/>
</dbReference>
<dbReference type="RefSeq" id="WP_142932932.1">
    <property type="nucleotide sequence ID" value="NZ_ML660167.1"/>
</dbReference>
<feature type="region of interest" description="Disordered" evidence="15">
    <location>
        <begin position="2586"/>
        <end position="2611"/>
    </location>
</feature>
<dbReference type="InterPro" id="IPR036736">
    <property type="entry name" value="ACP-like_sf"/>
</dbReference>
<gene>
    <name evidence="19" type="ORF">FLL46_19065</name>
</gene>
<comment type="cofactor">
    <cofactor evidence="1">
        <name>pyridoxal 5'-phosphate</name>
        <dbReference type="ChEBI" id="CHEBI:597326"/>
    </cofactor>
</comment>
<feature type="domain" description="Ketosynthase family 3 (KS3)" evidence="17">
    <location>
        <begin position="2647"/>
        <end position="3085"/>
    </location>
</feature>
<dbReference type="PROSITE" id="PS00606">
    <property type="entry name" value="KS3_1"/>
    <property type="match status" value="2"/>
</dbReference>
<dbReference type="SUPFAM" id="SSF51735">
    <property type="entry name" value="NAD(P)-binding Rossmann-fold domains"/>
    <property type="match status" value="1"/>
</dbReference>
<feature type="domain" description="Carrier" evidence="16">
    <location>
        <begin position="2506"/>
        <end position="2580"/>
    </location>
</feature>
<dbReference type="GO" id="GO:0005737">
    <property type="term" value="C:cytoplasm"/>
    <property type="evidence" value="ECO:0007669"/>
    <property type="project" value="UniProtKB-SubCell"/>
</dbReference>
<feature type="compositionally biased region" description="Basic and acidic residues" evidence="15">
    <location>
        <begin position="104"/>
        <end position="117"/>
    </location>
</feature>
<feature type="region of interest" description="C-terminal hotdog fold" evidence="14">
    <location>
        <begin position="1806"/>
        <end position="1954"/>
    </location>
</feature>
<keyword evidence="9" id="KW-0597">Phosphoprotein</keyword>
<dbReference type="Pfam" id="PF22621">
    <property type="entry name" value="CurL-like_PKS_C"/>
    <property type="match status" value="1"/>
</dbReference>
<feature type="region of interest" description="Disordered" evidence="15">
    <location>
        <begin position="972"/>
        <end position="1032"/>
    </location>
</feature>
<dbReference type="PROSITE" id="PS50075">
    <property type="entry name" value="CARRIER"/>
    <property type="match status" value="1"/>
</dbReference>
<feature type="domain" description="PKS/mFAS DH" evidence="18">
    <location>
        <begin position="3281"/>
        <end position="3591"/>
    </location>
</feature>
<evidence type="ECO:0000256" key="8">
    <source>
        <dbReference type="ARBA" id="ARBA00022490"/>
    </source>
</evidence>
<dbReference type="InterPro" id="IPR014030">
    <property type="entry name" value="Ketoacyl_synth_N"/>
</dbReference>
<dbReference type="Pfam" id="PF21394">
    <property type="entry name" value="Beta-ketacyl_N"/>
    <property type="match status" value="1"/>
</dbReference>
<feature type="region of interest" description="Disordered" evidence="15">
    <location>
        <begin position="95"/>
        <end position="117"/>
    </location>
</feature>
<feature type="active site" description="Proton acceptor; for dehydratase activity" evidence="14">
    <location>
        <position position="1698"/>
    </location>
</feature>
<keyword evidence="20" id="KW-1185">Reference proteome</keyword>
<feature type="active site" description="Proton donor; for dehydratase activity" evidence="14">
    <location>
        <position position="1867"/>
    </location>
</feature>
<dbReference type="GO" id="GO:0071770">
    <property type="term" value="P:DIM/DIP cell wall layer assembly"/>
    <property type="evidence" value="ECO:0007669"/>
    <property type="project" value="TreeGrafter"/>
</dbReference>
<dbReference type="InterPro" id="IPR015424">
    <property type="entry name" value="PyrdxlP-dep_Trfase"/>
</dbReference>
<dbReference type="InterPro" id="IPR016039">
    <property type="entry name" value="Thiolase-like"/>
</dbReference>
<dbReference type="InterPro" id="IPR020806">
    <property type="entry name" value="PKS_PP-bd"/>
</dbReference>
<dbReference type="Pfam" id="PF00109">
    <property type="entry name" value="ketoacyl-synt"/>
    <property type="match status" value="2"/>
</dbReference>
<keyword evidence="11" id="KW-0677">Repeat</keyword>
<accession>A0A545U9C6</accession>
<dbReference type="InterPro" id="IPR014031">
    <property type="entry name" value="Ketoacyl_synth_C"/>
</dbReference>
<dbReference type="Pfam" id="PF00550">
    <property type="entry name" value="PP-binding"/>
    <property type="match status" value="1"/>
</dbReference>
<dbReference type="SMART" id="SM00825">
    <property type="entry name" value="PKS_KS"/>
    <property type="match status" value="2"/>
</dbReference>
<dbReference type="OrthoDB" id="9778690at2"/>
<dbReference type="Gene3D" id="3.90.1150.10">
    <property type="entry name" value="Aspartate Aminotransferase, domain 1"/>
    <property type="match status" value="1"/>
</dbReference>
<evidence type="ECO:0000256" key="14">
    <source>
        <dbReference type="PROSITE-ProRule" id="PRU01363"/>
    </source>
</evidence>
<dbReference type="InterPro" id="IPR024320">
    <property type="entry name" value="LPG_synthase_C"/>
</dbReference>
<dbReference type="InterPro" id="IPR018201">
    <property type="entry name" value="Ketoacyl_synth_AS"/>
</dbReference>
<evidence type="ECO:0000256" key="7">
    <source>
        <dbReference type="ARBA" id="ARBA00022450"/>
    </source>
</evidence>
<evidence type="ECO:0000313" key="20">
    <source>
        <dbReference type="Proteomes" id="UP000315439"/>
    </source>
</evidence>
<dbReference type="Gene3D" id="3.40.47.10">
    <property type="match status" value="2"/>
</dbReference>
<proteinExistence type="inferred from homology"/>
<dbReference type="Gene3D" id="1.10.1200.10">
    <property type="entry name" value="ACP-like"/>
    <property type="match status" value="2"/>
</dbReference>
<evidence type="ECO:0000256" key="9">
    <source>
        <dbReference type="ARBA" id="ARBA00022553"/>
    </source>
</evidence>
<dbReference type="CDD" id="cd08953">
    <property type="entry name" value="KR_2_SDR_x"/>
    <property type="match status" value="1"/>
</dbReference>
<dbReference type="Pfam" id="PF02801">
    <property type="entry name" value="Ketoacyl-synt_C"/>
    <property type="match status" value="2"/>
</dbReference>
<dbReference type="Gene3D" id="1.10.1240.100">
    <property type="match status" value="2"/>
</dbReference>
<dbReference type="InterPro" id="IPR020841">
    <property type="entry name" value="PKS_Beta-ketoAc_synthase_dom"/>
</dbReference>
<dbReference type="InterPro" id="IPR054514">
    <property type="entry name" value="RhiE-like_linker"/>
</dbReference>
<comment type="caution">
    <text evidence="14">Lacks conserved residue(s) required for the propagation of feature annotation.</text>
</comment>
<dbReference type="FunFam" id="3.40.47.10:FF:000019">
    <property type="entry name" value="Polyketide synthase type I"/>
    <property type="match status" value="1"/>
</dbReference>
<dbReference type="GO" id="GO:0004312">
    <property type="term" value="F:fatty acid synthase activity"/>
    <property type="evidence" value="ECO:0007669"/>
    <property type="project" value="TreeGrafter"/>
</dbReference>
<protein>
    <submittedName>
        <fullName evidence="19">SDR family NAD(P)-dependent oxidoreductase</fullName>
    </submittedName>
</protein>
<evidence type="ECO:0000259" key="18">
    <source>
        <dbReference type="PROSITE" id="PS52019"/>
    </source>
</evidence>
<reference evidence="19 20" key="1">
    <citation type="submission" date="2019-07" db="EMBL/GenBank/DDBJ databases">
        <title>Draft genome for Aliikangiella sp. M105.</title>
        <authorList>
            <person name="Wang G."/>
        </authorList>
    </citation>
    <scope>NUCLEOTIDE SEQUENCE [LARGE SCALE GENOMIC DNA]</scope>
    <source>
        <strain evidence="19 20">M105</strain>
    </source>
</reference>
<dbReference type="GO" id="GO:0006520">
    <property type="term" value="P:amino acid metabolic process"/>
    <property type="evidence" value="ECO:0007669"/>
    <property type="project" value="InterPro"/>
</dbReference>
<keyword evidence="12" id="KW-0663">Pyridoxal phosphate</keyword>
<dbReference type="CDD" id="cd00833">
    <property type="entry name" value="PKS"/>
    <property type="match status" value="2"/>
</dbReference>
<dbReference type="Pfam" id="PF14765">
    <property type="entry name" value="PS-DH"/>
    <property type="match status" value="2"/>
</dbReference>
<dbReference type="Gene3D" id="3.40.640.10">
    <property type="entry name" value="Type I PLP-dependent aspartate aminotransferase-like (Major domain)"/>
    <property type="match status" value="1"/>
</dbReference>
<dbReference type="SUPFAM" id="SSF53901">
    <property type="entry name" value="Thiolase-like"/>
    <property type="match status" value="2"/>
</dbReference>
<dbReference type="InterPro" id="IPR042104">
    <property type="entry name" value="PKS_dehydratase_sf"/>
</dbReference>
<dbReference type="InterPro" id="IPR049490">
    <property type="entry name" value="C883_1060-like_KR_N"/>
</dbReference>
<feature type="domain" description="Ketosynthase family 3 (KS3)" evidence="17">
    <location>
        <begin position="1037"/>
        <end position="1468"/>
    </location>
</feature>
<evidence type="ECO:0000256" key="15">
    <source>
        <dbReference type="SAM" id="MobiDB-lite"/>
    </source>
</evidence>
<dbReference type="InterPro" id="IPR015422">
    <property type="entry name" value="PyrdxlP-dep_Trfase_small"/>
</dbReference>
<dbReference type="Pfam" id="PF09924">
    <property type="entry name" value="LPG_synthase_C"/>
    <property type="match status" value="1"/>
</dbReference>
<dbReference type="InterPro" id="IPR057326">
    <property type="entry name" value="KR_dom"/>
</dbReference>
<dbReference type="PANTHER" id="PTHR43775">
    <property type="entry name" value="FATTY ACID SYNTHASE"/>
    <property type="match status" value="1"/>
</dbReference>
<dbReference type="InterPro" id="IPR020807">
    <property type="entry name" value="PKS_DH"/>
</dbReference>
<dbReference type="Proteomes" id="UP000315439">
    <property type="component" value="Unassembled WGS sequence"/>
</dbReference>
<evidence type="ECO:0000259" key="16">
    <source>
        <dbReference type="PROSITE" id="PS50075"/>
    </source>
</evidence>
<dbReference type="InterPro" id="IPR013968">
    <property type="entry name" value="PKS_KR"/>
</dbReference>
<dbReference type="PROSITE" id="PS52004">
    <property type="entry name" value="KS3_2"/>
    <property type="match status" value="2"/>
</dbReference>
<evidence type="ECO:0000256" key="11">
    <source>
        <dbReference type="ARBA" id="ARBA00022737"/>
    </source>
</evidence>
<name>A0A545U9C6_9GAMM</name>
<dbReference type="Pfam" id="PF22336">
    <property type="entry name" value="RhiE-like_linker"/>
    <property type="match status" value="1"/>
</dbReference>
<feature type="region of interest" description="N-terminal hotdog fold" evidence="14">
    <location>
        <begin position="1669"/>
        <end position="1788"/>
    </location>
</feature>
<evidence type="ECO:0000259" key="17">
    <source>
        <dbReference type="PROSITE" id="PS52004"/>
    </source>
</evidence>
<sequence>MIDQELLQELTESYLKSLMSEAADSLSANFDSFAPFGELGVNSFHVLKIIKKLEADFGTLPKTLLFENFNINDLALYFVKKHDKTLNTKFAAELENSTQSTDTGSKDIAKEPSETASKTELKEHAAEASQIQASSKKLPIVILEKEVSKDAQLNATVQQLFEDYKNETSVSRGTRNIAPYLFVGGEKKGYFNFSHGKNIILVYAYTGPNEYLDVIAEELRQYCVENNFELNMFSGHPIDKVGEVQFSATPFGVVQRVLDLQKFTLKGGSMRRLRYQVSKFEKAGKCHTEEYRCGSNPQIDQNIADIIDQWCETRTMVNPLIHIVKEEILAGKLSDQHRVFITYSNDVLQNAILISSMSSEQNGYLMDLEFYPKSMPLGGLEFAIVKIIEILVAEGSNMLSLGGTYGCKLESSPTADPAVDQILDELRDQNIFNDEGNLQFKNKFRPENKTIYLCREVGSSNPDNVIDIIMMIADPSKTNSSAQALPSPHLVVESKVENSQTIVEDKTIVEEKTSSKNKTVQTAPSSVQSSFAEMVIEGEKRSLVLSDFGYNPLNVPCEQVEFDLKTDSWAQLKMPCIDKQMKLLHSQLQRPGSLEKSLRAIFPFSYFLLTESGRAAESIFCKAWPKKGTVPQNLLFPTWIFSQIENGFTPQEIPSSEVFKLDSNQIYKGELEWEALQKKVEHEPDSIAFVCLEVSDNAVGGHPISMQHLKQVKSLLTKHSIPLVIDGTRVVENAQYIRENETEYAEKDVWSVVQEIYSYADAITVSLAKDFCINKGGLIATNDAKLFERLQKQSEEEGSGLNVIDKKLIGLALQNKKQIEIQTLRRMQSVKLISKALLQNQIPIVQPVGGHCILIDVKQIAEFKDFEKPVESFLAWLYLNTGIRAGEHSVGMQKNTSLNDLVRLAIPVGLSRESAEEIATKLVGLFSRKENIPEVVATTDGSSAIGNVNSNYVLKQYHNLSAKMVSPSVVRETEAETQLENTPVDSISKYTTGSDTGSHLAGGEPSASQPSKSFESNQLLTENDLSTESISSSENKAKEIAIVGMSGRYPQAKNMDEMWQNLVDGKDCIGDIPDTRFSRRRQRETSKKYRGGFIDDVDRFDSLFFNISPREAETLDPQERIFMEVAWEALEDAGYYPESLAKDNPANQDGKQRDIGVFVGAVWAMYQTVGAEERLAGNEAIASSFLWSIANRVSYFMNLSGPSLAVDTACSASLTAIYLASEAIQKGECSSAIVGGVNLDVHQCKQEITVAGGLLSEDGLCRTFGKGANGYVPGEGIGAIVLKPLAKAAQDNDNIYGVIKSIAINHGGRTSGYSVPNPKAQGDLVLAALKKADIDARTIGYIEAHGTGTELGDPIEITGLTNAFENYEVENQTCAIGSVKTNIGHLEAAAGIVGVCKVLLQMRHRKLVPSLHSSELNEFIEFHNSPFYVEQKVEEWKEKEVDGKRYPLRAGISSFGAGGSNAHIIIEKYESQPIEDTAKSESKKQPSQNLIFPLSARNEDQLRESAKRLKHYLQTDLAQDKERQSDINDIAHTLQVGRKSFDHRLVAIAKNKKELTTLLNLFIEGKKDEKILTGNVKNAEGITKLLNRKEKEEFIGLLSQGRNAQKLAQLWIDGLLTDWQGMQSQSSANETGKRISLPTYPFADKRHWISRIDGQEGISNSGAMISGMHPLIDSNESTFERQVFKKTFNENEFFIYDHLVSEIPTLPGVGYLDFARKAGEIAAGRKVQKIKNIVWVSPLTVEDSIPNETFIELKPSGDSVQFEVFSEREDGGKQLYSQGKLFYATQQELEAEDEYIDVESIRSRCVKVTDGKSSYPLFKSLGLDLGPSFQVLQDIYKNDDEVLGELKIPEIRMNDFHEYILHPSLVDGSFQAFMGASLGGDASGEMIVPYSLGEVEVLHPLTENCYTYVTDATGGKKSNSGLSKKNVFIVGEDGKVLVKVKDSVGVPLTDVHEKPAAESDDDEFSKLYYSSEWESTPLAGVLDSNSDLPSILLFDTDEKLTDAYRKRLKQAGRNEDDIVLVKPGKTFKVLDNGNYTVNTNKSDDFVKLFETLKDNSWEFGKVCFAWPTQVKNNKSDRDTLLQEPLERGVYSFLPLCQSIIEQKLESKIELLYLYQVNVDEPQPHNEAINGFAKILLAESPRLRCKILEVQLQEVQQETQQETQQDDTSIDSLLNVVLSEFLLDTRYDLTVRYQQQERSVKHIKELNLEQTLNADENAKSESSEHLRIKENGVYLITGGAGGLGLIFAEYLAKECRAKLILTGRSKLLAERESQLDELRKSGAEILYVPADVSKHESVKNLIQESKSHFGEINGIIHSAGVLRDSYVRNKTLDEMKAVFAPKLYGTTHLDELTKNENLDFFVMFSSLAALAGNAGQSDYSFANHFMDSFAHKRELARMKGERTGKTLSLNWSIWAGGGMQLDEQTELFFRKNLGIKPLSSETGLETFIKGLGSSKANFAVIEGVQEKIERAWGLIEEEVPETITSVDAESSGAESSSNTEADGELTILVQTELSKIVMDFLKLDAEDVDLDTILLDLGFDSIGLTTFANAVNDIYPLDVTPVLFFEYPNIREIAKYIAEEHTDEVLKVHQTSSSSSPAAASSQPESTNAVTDNQDPIIINKGWAPQADQVSNAPVAEGSFSPDLRFVQQPIAIVGASGVMPQSEDLEEYWEKLKNAENNMVTVIPEDRWSWEEYYGDPLEEENKTKSIWGGFMKEVDKFDPLFWGISPREAEMMDPQQRVFLETVWNAIEDAGHKVSELSGTKTGLFVGAATRDYIDLMAAENAELDGYSASGTSHAILANRISFLLNLHGPSAPLDTACSSSLVALHRAIESIHTGSCDMAIVGGVQVMLTAAAFISFGAAGMLASDGKCKTFDERADGYVRGEGSGAIFIKPLSMAEADGNHIYALIKATAENHGGKATMLTAPNPNAQADLLVEAYSKAQVDPTTVGYIECHGTGTSLGDPIEIQAMKKAFSELYKKHNKGPAKTPHVGLTSAKTNIGHLETAAGIAGILKVLLSIKNKQIPALLHFEKLNPYINLKGTPFYMVDKTRPWDAILDEAGNELPRRAGVSSFGFGGANVHVVLEEFICDQNQPLSVSEEPLVFVLSAKNKERLKAYANLMLSHLEKYEVNLVNFAYTLQIGRDAMEERMGFVANSVEQLVEKLSAFAVDDANEQAISTDKLDGVYQGRISRKKDELEADDNTIGEWVNERNYDELISAWVKGQEIDWNRLYQSNSNQAGSVSNNKPKRISLPTYPFERERYWFDTKNSDQGSKNATTAVIHPLLHTNTSVLSQQSYSSRFNGKEFFLKEQQLVSENSENALDALKHSSIKVLPEMACLEMVHEAITQATRLQKDTTTIELYDTAWGEPIAVDENRQVSIALFEVENGQIDFEIFSSESSDNETANSTSDSAEDIIHCQGTAVLNPITKAPKLDLEQLADQIGNNQLDLEQLYGAIEKTGVNYSQSLRALKAIYQGEQQQLVRLELPKSIENEAGEFSLHPSTMESVLQAATGLISDLEKLATQPAMPFALDYLKVNSPCTNDMYAWIRYSRGSSTLDEMLKLDIDLLDSQGKVCVTMKSLTFNNDFLPPKAKAQQSDFESLLDSIYDSNSNASQHQETVSDYTFEELLEKLY</sequence>
<dbReference type="GO" id="GO:0031177">
    <property type="term" value="F:phosphopantetheine binding"/>
    <property type="evidence" value="ECO:0007669"/>
    <property type="project" value="InterPro"/>
</dbReference>
<dbReference type="Gene3D" id="3.40.50.720">
    <property type="entry name" value="NAD(P)-binding Rossmann-like Domain"/>
    <property type="match status" value="1"/>
</dbReference>
<evidence type="ECO:0000256" key="2">
    <source>
        <dbReference type="ARBA" id="ARBA00004496"/>
    </source>
</evidence>
<dbReference type="GO" id="GO:0004315">
    <property type="term" value="F:3-oxoacyl-[acyl-carrier-protein] synthase activity"/>
    <property type="evidence" value="ECO:0007669"/>
    <property type="project" value="InterPro"/>
</dbReference>
<evidence type="ECO:0000256" key="12">
    <source>
        <dbReference type="ARBA" id="ARBA00022898"/>
    </source>
</evidence>
<dbReference type="InterPro" id="IPR049552">
    <property type="entry name" value="PKS_DH_N"/>
</dbReference>
<evidence type="ECO:0000256" key="1">
    <source>
        <dbReference type="ARBA" id="ARBA00001933"/>
    </source>
</evidence>
<dbReference type="Pfam" id="PF01212">
    <property type="entry name" value="Beta_elim_lyase"/>
    <property type="match status" value="1"/>
</dbReference>
<dbReference type="Pfam" id="PF08659">
    <property type="entry name" value="KR"/>
    <property type="match status" value="1"/>
</dbReference>
<evidence type="ECO:0000256" key="3">
    <source>
        <dbReference type="ARBA" id="ARBA00004792"/>
    </source>
</evidence>
<dbReference type="Gene3D" id="3.10.129.110">
    <property type="entry name" value="Polyketide synthase dehydratase"/>
    <property type="match status" value="2"/>
</dbReference>
<evidence type="ECO:0000313" key="19">
    <source>
        <dbReference type="EMBL" id="TQV86013.1"/>
    </source>
</evidence>
<comment type="similarity">
    <text evidence="5">Belongs to the short-chain dehydrogenases/reductases (SDR) family.</text>
</comment>
<dbReference type="SMART" id="SM00823">
    <property type="entry name" value="PKS_PP"/>
    <property type="match status" value="2"/>
</dbReference>
<comment type="pathway">
    <text evidence="3">Antibiotic biosynthesis.</text>
</comment>
<dbReference type="EMBL" id="VIKS01000011">
    <property type="protein sequence ID" value="TQV86013.1"/>
    <property type="molecule type" value="Genomic_DNA"/>
</dbReference>
<dbReference type="Pfam" id="PF21089">
    <property type="entry name" value="PKS_DH_N"/>
    <property type="match status" value="2"/>
</dbReference>
<comment type="subcellular location">
    <subcellularLocation>
        <location evidence="2">Cytoplasm</location>
    </subcellularLocation>
</comment>
<comment type="pathway">
    <text evidence="4">Lipid metabolism; fatty acid biosynthesis.</text>
</comment>
<dbReference type="SUPFAM" id="SSF47336">
    <property type="entry name" value="ACP-like"/>
    <property type="match status" value="2"/>
</dbReference>
<keyword evidence="7" id="KW-0596">Phosphopantetheine</keyword>
<dbReference type="InterPro" id="IPR049900">
    <property type="entry name" value="PKS_mFAS_DH"/>
</dbReference>
<dbReference type="InterPro" id="IPR001597">
    <property type="entry name" value="ArAA_b-elim_lyase/Thr_aldolase"/>
</dbReference>
<dbReference type="SMART" id="SM01294">
    <property type="entry name" value="PKS_PP_betabranch"/>
    <property type="match status" value="1"/>
</dbReference>
<dbReference type="GO" id="GO:0005886">
    <property type="term" value="C:plasma membrane"/>
    <property type="evidence" value="ECO:0007669"/>
    <property type="project" value="TreeGrafter"/>
</dbReference>
<evidence type="ECO:0000256" key="10">
    <source>
        <dbReference type="ARBA" id="ARBA00022679"/>
    </source>
</evidence>
<keyword evidence="10" id="KW-0808">Transferase</keyword>
<comment type="subunit">
    <text evidence="6">Homotetramer.</text>
</comment>
<dbReference type="SMART" id="SM00822">
    <property type="entry name" value="PKS_KR"/>
    <property type="match status" value="1"/>
</dbReference>